<dbReference type="PROSITE" id="PS51371">
    <property type="entry name" value="CBS"/>
    <property type="match status" value="1"/>
</dbReference>
<reference evidence="5 6" key="1">
    <citation type="submission" date="2016-07" db="EMBL/GenBank/DDBJ databases">
        <title>Pervasive Adenine N6-methylation of Active Genes in Fungi.</title>
        <authorList>
            <consortium name="DOE Joint Genome Institute"/>
            <person name="Mondo S.J."/>
            <person name="Dannebaum R.O."/>
            <person name="Kuo R.C."/>
            <person name="Labutti K."/>
            <person name="Haridas S."/>
            <person name="Kuo A."/>
            <person name="Salamov A."/>
            <person name="Ahrendt S.R."/>
            <person name="Lipzen A."/>
            <person name="Sullivan W."/>
            <person name="Andreopoulos W.B."/>
            <person name="Clum A."/>
            <person name="Lindquist E."/>
            <person name="Daum C."/>
            <person name="Ramamoorthy G.K."/>
            <person name="Gryganskyi A."/>
            <person name="Culley D."/>
            <person name="Magnuson J.K."/>
            <person name="James T.Y."/>
            <person name="O'Malley M.A."/>
            <person name="Stajich J.E."/>
            <person name="Spatafora J.W."/>
            <person name="Visel A."/>
            <person name="Grigoriev I.V."/>
        </authorList>
    </citation>
    <scope>NUCLEOTIDE SEQUENCE [LARGE SCALE GENOMIC DNA]</scope>
    <source>
        <strain evidence="5 6">JEL800</strain>
    </source>
</reference>
<accession>A0A1Y2AV33</accession>
<dbReference type="GO" id="GO:0005634">
    <property type="term" value="C:nucleus"/>
    <property type="evidence" value="ECO:0007669"/>
    <property type="project" value="TreeGrafter"/>
</dbReference>
<dbReference type="InterPro" id="IPR000644">
    <property type="entry name" value="CBS_dom"/>
</dbReference>
<dbReference type="Proteomes" id="UP000193642">
    <property type="component" value="Unassembled WGS sequence"/>
</dbReference>
<dbReference type="EMBL" id="MCGO01000114">
    <property type="protein sequence ID" value="ORY26419.1"/>
    <property type="molecule type" value="Genomic_DNA"/>
</dbReference>
<dbReference type="PANTHER" id="PTHR13780">
    <property type="entry name" value="AMP-ACTIVATED PROTEIN KINASE, GAMMA REGULATORY SUBUNIT"/>
    <property type="match status" value="1"/>
</dbReference>
<evidence type="ECO:0000313" key="6">
    <source>
        <dbReference type="Proteomes" id="UP000193642"/>
    </source>
</evidence>
<evidence type="ECO:0000256" key="3">
    <source>
        <dbReference type="PROSITE-ProRule" id="PRU00703"/>
    </source>
</evidence>
<name>A0A1Y2AV33_9FUNG</name>
<proteinExistence type="predicted"/>
<dbReference type="AlphaFoldDB" id="A0A1Y2AV33"/>
<protein>
    <recommendedName>
        <fullName evidence="4">CBS domain-containing protein</fullName>
    </recommendedName>
</protein>
<gene>
    <name evidence="5" type="ORF">BCR33DRAFT_773768</name>
</gene>
<evidence type="ECO:0000256" key="2">
    <source>
        <dbReference type="ARBA" id="ARBA00023122"/>
    </source>
</evidence>
<dbReference type="InterPro" id="IPR050511">
    <property type="entry name" value="AMPK_gamma/SDS23_families"/>
</dbReference>
<comment type="caution">
    <text evidence="5">The sequence shown here is derived from an EMBL/GenBank/DDBJ whole genome shotgun (WGS) entry which is preliminary data.</text>
</comment>
<feature type="domain" description="CBS" evidence="4">
    <location>
        <begin position="20"/>
        <end position="96"/>
    </location>
</feature>
<dbReference type="SUPFAM" id="SSF54631">
    <property type="entry name" value="CBS-domain pair"/>
    <property type="match status" value="1"/>
</dbReference>
<dbReference type="Gene3D" id="3.10.580.10">
    <property type="entry name" value="CBS-domain"/>
    <property type="match status" value="1"/>
</dbReference>
<dbReference type="STRING" id="329046.A0A1Y2AV33"/>
<keyword evidence="6" id="KW-1185">Reference proteome</keyword>
<dbReference type="OrthoDB" id="449052at2759"/>
<keyword evidence="2 3" id="KW-0129">CBS domain</keyword>
<organism evidence="5 6">
    <name type="scientific">Rhizoclosmatium globosum</name>
    <dbReference type="NCBI Taxonomy" id="329046"/>
    <lineage>
        <taxon>Eukaryota</taxon>
        <taxon>Fungi</taxon>
        <taxon>Fungi incertae sedis</taxon>
        <taxon>Chytridiomycota</taxon>
        <taxon>Chytridiomycota incertae sedis</taxon>
        <taxon>Chytridiomycetes</taxon>
        <taxon>Chytridiales</taxon>
        <taxon>Chytriomycetaceae</taxon>
        <taxon>Rhizoclosmatium</taxon>
    </lineage>
</organism>
<sequence length="282" mass="31534">MSRKSLNSVLATPLQKAIDAKREMVHLSETDTIADALKALSKHKVLSVPIYSNDPEHAEFGVEDSHRKKVYVGILSILDIIILYVEKTLMNGDNPSKVLSYPLSKALGLSTEGARIWVAGSDSTIGDAMETLSKGVHRLLVPVEVEGGGEWEYHVCSQLDLVKYLYKRFDKDPYLQEKAEKTLIDLSIVFPNDDDAGVPAENASMVISVEPTMKSSDALRFMASNNLHAVAVIPATSRTRNLTFWLHSPYQIYAHFHFKYLRLIQQLNLFSAKSIKWIQSTS</sequence>
<evidence type="ECO:0000259" key="4">
    <source>
        <dbReference type="PROSITE" id="PS51371"/>
    </source>
</evidence>
<keyword evidence="1" id="KW-0677">Repeat</keyword>
<dbReference type="Pfam" id="PF00571">
    <property type="entry name" value="CBS"/>
    <property type="match status" value="1"/>
</dbReference>
<dbReference type="InterPro" id="IPR046342">
    <property type="entry name" value="CBS_dom_sf"/>
</dbReference>
<evidence type="ECO:0000313" key="5">
    <source>
        <dbReference type="EMBL" id="ORY26419.1"/>
    </source>
</evidence>
<evidence type="ECO:0000256" key="1">
    <source>
        <dbReference type="ARBA" id="ARBA00022737"/>
    </source>
</evidence>
<dbReference type="PANTHER" id="PTHR13780:SF101">
    <property type="entry name" value="SNF1-RELATED PROTEIN KINASE REGULATORY SUBUNIT GAMMA-LIKE PV42A"/>
    <property type="match status" value="1"/>
</dbReference>
<dbReference type="GO" id="GO:0005737">
    <property type="term" value="C:cytoplasm"/>
    <property type="evidence" value="ECO:0007669"/>
    <property type="project" value="TreeGrafter"/>
</dbReference>